<accession>A0ABU9EL55</accession>
<gene>
    <name evidence="1" type="ORF">AAEJ74_06780</name>
</gene>
<evidence type="ECO:0000313" key="1">
    <source>
        <dbReference type="EMBL" id="MEK9511405.1"/>
    </source>
</evidence>
<sequence>MCSHCGYVADRDVNVAANIRKRGLAKAGHAGTYAWGDWLSWAVGVNLRSNGE</sequence>
<evidence type="ECO:0008006" key="3">
    <source>
        <dbReference type="Google" id="ProtNLM"/>
    </source>
</evidence>
<evidence type="ECO:0000313" key="2">
    <source>
        <dbReference type="Proteomes" id="UP001387447"/>
    </source>
</evidence>
<proteinExistence type="predicted"/>
<reference evidence="1 2" key="1">
    <citation type="journal article" date="2024" name="Front. Microbiol.">
        <title>Transcriptomic insights into the dominance of two phototrophs throughout the water column of a tropical hypersaline-alkaline crater lake (Dziani Dzaha, Mayotte).</title>
        <authorList>
            <person name="Duperron S."/>
            <person name="Halary S."/>
            <person name="Bouly J.-P."/>
            <person name="Roussel T."/>
            <person name="Hugoni M."/>
            <person name="Bruto M."/>
            <person name="Oger P."/>
            <person name="Duval C."/>
            <person name="Woo A."/>
            <person name="Jezequiel D."/>
            <person name="Ader M."/>
            <person name="Leboulanger C."/>
            <person name="Agogue H."/>
            <person name="Grossi V."/>
            <person name="Trousselier M."/>
            <person name="Bernard C."/>
        </authorList>
    </citation>
    <scope>NUCLEOTIDE SEQUENCE [LARGE SCALE GENOMIC DNA]</scope>
    <source>
        <strain evidence="1 2">PMC 851.14</strain>
    </source>
</reference>
<comment type="caution">
    <text evidence="1">The sequence shown here is derived from an EMBL/GenBank/DDBJ whole genome shotgun (WGS) entry which is preliminary data.</text>
</comment>
<name>A0ABU9EL55_LIMFS</name>
<dbReference type="EMBL" id="JBBWYZ010000005">
    <property type="protein sequence ID" value="MEK9511405.1"/>
    <property type="molecule type" value="Genomic_DNA"/>
</dbReference>
<keyword evidence="2" id="KW-1185">Reference proteome</keyword>
<protein>
    <recommendedName>
        <fullName evidence="3">Transposase</fullName>
    </recommendedName>
</protein>
<dbReference type="Proteomes" id="UP001387447">
    <property type="component" value="Unassembled WGS sequence"/>
</dbReference>
<organism evidence="1 2">
    <name type="scientific">Limnospira fusiformis PMC 851.14</name>
    <dbReference type="NCBI Taxonomy" id="2219512"/>
    <lineage>
        <taxon>Bacteria</taxon>
        <taxon>Bacillati</taxon>
        <taxon>Cyanobacteriota</taxon>
        <taxon>Cyanophyceae</taxon>
        <taxon>Oscillatoriophycideae</taxon>
        <taxon>Oscillatoriales</taxon>
        <taxon>Sirenicapillariaceae</taxon>
        <taxon>Limnospira</taxon>
    </lineage>
</organism>